<sequence length="53" mass="5700">MLNLNAASCVSGGLSFSHRNRNEDTGNPSNKPIPVIEVPSTGVQQNDDVYVTR</sequence>
<evidence type="ECO:0000313" key="2">
    <source>
        <dbReference type="EMBL" id="MQY22636.1"/>
    </source>
</evidence>
<evidence type="ECO:0000313" key="3">
    <source>
        <dbReference type="Proteomes" id="UP000438448"/>
    </source>
</evidence>
<dbReference type="RefSeq" id="WP_153414399.1">
    <property type="nucleotide sequence ID" value="NZ_WEGK01000014.1"/>
</dbReference>
<dbReference type="EMBL" id="WEGK01000014">
    <property type="protein sequence ID" value="MQY22636.1"/>
    <property type="molecule type" value="Genomic_DNA"/>
</dbReference>
<protein>
    <submittedName>
        <fullName evidence="2">Uncharacterized protein</fullName>
    </submittedName>
</protein>
<name>A0A7K0DA35_9NOCA</name>
<dbReference type="AlphaFoldDB" id="A0A7K0DA35"/>
<accession>A0A7K0DA35</accession>
<organism evidence="2 3">
    <name type="scientific">Nocardia macrotermitis</name>
    <dbReference type="NCBI Taxonomy" id="2585198"/>
    <lineage>
        <taxon>Bacteria</taxon>
        <taxon>Bacillati</taxon>
        <taxon>Actinomycetota</taxon>
        <taxon>Actinomycetes</taxon>
        <taxon>Mycobacteriales</taxon>
        <taxon>Nocardiaceae</taxon>
        <taxon>Nocardia</taxon>
    </lineage>
</organism>
<reference evidence="2 3" key="1">
    <citation type="submission" date="2019-10" db="EMBL/GenBank/DDBJ databases">
        <title>Nocardia macrotermitis sp. nov. and Nocardia aurantia sp. nov., isolated from the gut of fungus growing-termite Macrotermes natalensis.</title>
        <authorList>
            <person name="Benndorf R."/>
            <person name="Schwitalla J."/>
            <person name="Martin K."/>
            <person name="De Beer W."/>
            <person name="Kaster A.-K."/>
            <person name="Vollmers J."/>
            <person name="Poulsen M."/>
            <person name="Beemelmanns C."/>
        </authorList>
    </citation>
    <scope>NUCLEOTIDE SEQUENCE [LARGE SCALE GENOMIC DNA]</scope>
    <source>
        <strain evidence="2 3">RB20</strain>
    </source>
</reference>
<comment type="caution">
    <text evidence="2">The sequence shown here is derived from an EMBL/GenBank/DDBJ whole genome shotgun (WGS) entry which is preliminary data.</text>
</comment>
<keyword evidence="3" id="KW-1185">Reference proteome</keyword>
<proteinExistence type="predicted"/>
<feature type="region of interest" description="Disordered" evidence="1">
    <location>
        <begin position="1"/>
        <end position="53"/>
    </location>
</feature>
<evidence type="ECO:0000256" key="1">
    <source>
        <dbReference type="SAM" id="MobiDB-lite"/>
    </source>
</evidence>
<gene>
    <name evidence="2" type="ORF">NRB20_57540</name>
</gene>
<dbReference type="Proteomes" id="UP000438448">
    <property type="component" value="Unassembled WGS sequence"/>
</dbReference>